<dbReference type="EMBL" id="JAQIZZ010000002">
    <property type="protein sequence ID" value="KAJ5552686.1"/>
    <property type="molecule type" value="Genomic_DNA"/>
</dbReference>
<comment type="caution">
    <text evidence="1">The sequence shown here is derived from an EMBL/GenBank/DDBJ whole genome shotgun (WGS) entry which is preliminary data.</text>
</comment>
<proteinExistence type="predicted"/>
<evidence type="ECO:0000313" key="2">
    <source>
        <dbReference type="Proteomes" id="UP001220324"/>
    </source>
</evidence>
<name>A0AAD6GJU5_9EURO</name>
<dbReference type="Proteomes" id="UP001220324">
    <property type="component" value="Unassembled WGS sequence"/>
</dbReference>
<organism evidence="1 2">
    <name type="scientific">Penicillium frequentans</name>
    <dbReference type="NCBI Taxonomy" id="3151616"/>
    <lineage>
        <taxon>Eukaryota</taxon>
        <taxon>Fungi</taxon>
        <taxon>Dikarya</taxon>
        <taxon>Ascomycota</taxon>
        <taxon>Pezizomycotina</taxon>
        <taxon>Eurotiomycetes</taxon>
        <taxon>Eurotiomycetidae</taxon>
        <taxon>Eurotiales</taxon>
        <taxon>Aspergillaceae</taxon>
        <taxon>Penicillium</taxon>
    </lineage>
</organism>
<sequence length="285" mass="32403">MSISIAGIERNNPALTATTGDDDDVPFDTTQASRDWDSVVIEPRSSQADRLPASSFALCFMGMTLKKTEEYDVWKYQVMATLKSYGIDALVDSSIPRPLMNDPKAKRWYDLSVSTGTWLLGSISDDLNATLRTHCTKLTFGDDVFTAIQKEMRSYGIYGYVKLWQKFDEMKVSDYPDIAIYLDEFVVMHTKMTESSMGLTPYTALLRIMTQLSAYTSLRDSVMESVRLSNVSPANFTNMQLHETIHDIRGRIFTQQTTMMGYAATQVNKDQKKFDQKEFLTLLIR</sequence>
<evidence type="ECO:0000313" key="1">
    <source>
        <dbReference type="EMBL" id="KAJ5552686.1"/>
    </source>
</evidence>
<gene>
    <name evidence="1" type="ORF">N7494_002064</name>
</gene>
<keyword evidence="2" id="KW-1185">Reference proteome</keyword>
<dbReference type="AlphaFoldDB" id="A0AAD6GJU5"/>
<accession>A0AAD6GJU5</accession>
<protein>
    <submittedName>
        <fullName evidence="1">Uncharacterized protein</fullName>
    </submittedName>
</protein>
<reference evidence="1 2" key="1">
    <citation type="journal article" date="2023" name="IMA Fungus">
        <title>Comparative genomic study of the Penicillium genus elucidates a diverse pangenome and 15 lateral gene transfer events.</title>
        <authorList>
            <person name="Petersen C."/>
            <person name="Sorensen T."/>
            <person name="Nielsen M.R."/>
            <person name="Sondergaard T.E."/>
            <person name="Sorensen J.L."/>
            <person name="Fitzpatrick D.A."/>
            <person name="Frisvad J.C."/>
            <person name="Nielsen K.L."/>
        </authorList>
    </citation>
    <scope>NUCLEOTIDE SEQUENCE [LARGE SCALE GENOMIC DNA]</scope>
    <source>
        <strain evidence="1 2">IBT 35679</strain>
    </source>
</reference>